<dbReference type="Pfam" id="PF14088">
    <property type="entry name" value="DUF4268"/>
    <property type="match status" value="1"/>
</dbReference>
<proteinExistence type="predicted"/>
<dbReference type="Proteomes" id="UP001325680">
    <property type="component" value="Chromosome"/>
</dbReference>
<gene>
    <name evidence="2" type="ORF">U0035_22415</name>
</gene>
<feature type="domain" description="DUF4268" evidence="1">
    <location>
        <begin position="10"/>
        <end position="145"/>
    </location>
</feature>
<name>A0ABZ0WA64_9BACT</name>
<accession>A0ABZ0WA64</accession>
<dbReference type="RefSeq" id="WP_114791190.1">
    <property type="nucleotide sequence ID" value="NZ_CP139960.1"/>
</dbReference>
<dbReference type="EMBL" id="CP139960">
    <property type="protein sequence ID" value="WQD38432.1"/>
    <property type="molecule type" value="Genomic_DNA"/>
</dbReference>
<organism evidence="2 3">
    <name type="scientific">Niabella yanshanensis</name>
    <dbReference type="NCBI Taxonomy" id="577386"/>
    <lineage>
        <taxon>Bacteria</taxon>
        <taxon>Pseudomonadati</taxon>
        <taxon>Bacteroidota</taxon>
        <taxon>Chitinophagia</taxon>
        <taxon>Chitinophagales</taxon>
        <taxon>Chitinophagaceae</taxon>
        <taxon>Niabella</taxon>
    </lineage>
</organism>
<evidence type="ECO:0000313" key="3">
    <source>
        <dbReference type="Proteomes" id="UP001325680"/>
    </source>
</evidence>
<keyword evidence="3" id="KW-1185">Reference proteome</keyword>
<evidence type="ECO:0000259" key="1">
    <source>
        <dbReference type="Pfam" id="PF14088"/>
    </source>
</evidence>
<dbReference type="InterPro" id="IPR025364">
    <property type="entry name" value="DUF4268"/>
</dbReference>
<sequence>MYSKSEASNLKKEFWTTFGMYMKPVKNAEQLTINWVNYKTGIRHIYFRMDATKREATIAIEIKHPDAAGRVSAYERLESLKSYLEQFLEESWIWQPEFYDEDGSSASRIFTQLEGVSVFNKEHWPVIISFLKERIIQLDLFWNDVKTQFEL</sequence>
<reference evidence="2 3" key="1">
    <citation type="submission" date="2023-12" db="EMBL/GenBank/DDBJ databases">
        <title>Genome sequencing and assembly of bacterial species from a model synthetic community.</title>
        <authorList>
            <person name="Hogle S.L."/>
        </authorList>
    </citation>
    <scope>NUCLEOTIDE SEQUENCE [LARGE SCALE GENOMIC DNA]</scope>
    <source>
        <strain evidence="2 3">HAMBI_3031</strain>
    </source>
</reference>
<evidence type="ECO:0000313" key="2">
    <source>
        <dbReference type="EMBL" id="WQD38432.1"/>
    </source>
</evidence>
<protein>
    <submittedName>
        <fullName evidence="2">DUF4268 domain-containing protein</fullName>
    </submittedName>
</protein>